<feature type="region of interest" description="Disordered" evidence="1">
    <location>
        <begin position="205"/>
        <end position="263"/>
    </location>
</feature>
<reference evidence="2 3" key="1">
    <citation type="journal article" date="2018" name="Nat. Ecol. Evol.">
        <title>Pezizomycetes genomes reveal the molecular basis of ectomycorrhizal truffle lifestyle.</title>
        <authorList>
            <person name="Murat C."/>
            <person name="Payen T."/>
            <person name="Noel B."/>
            <person name="Kuo A."/>
            <person name="Morin E."/>
            <person name="Chen J."/>
            <person name="Kohler A."/>
            <person name="Krizsan K."/>
            <person name="Balestrini R."/>
            <person name="Da Silva C."/>
            <person name="Montanini B."/>
            <person name="Hainaut M."/>
            <person name="Levati E."/>
            <person name="Barry K.W."/>
            <person name="Belfiori B."/>
            <person name="Cichocki N."/>
            <person name="Clum A."/>
            <person name="Dockter R.B."/>
            <person name="Fauchery L."/>
            <person name="Guy J."/>
            <person name="Iotti M."/>
            <person name="Le Tacon F."/>
            <person name="Lindquist E.A."/>
            <person name="Lipzen A."/>
            <person name="Malagnac F."/>
            <person name="Mello A."/>
            <person name="Molinier V."/>
            <person name="Miyauchi S."/>
            <person name="Poulain J."/>
            <person name="Riccioni C."/>
            <person name="Rubini A."/>
            <person name="Sitrit Y."/>
            <person name="Splivallo R."/>
            <person name="Traeger S."/>
            <person name="Wang M."/>
            <person name="Zifcakova L."/>
            <person name="Wipf D."/>
            <person name="Zambonelli A."/>
            <person name="Paolocci F."/>
            <person name="Nowrousian M."/>
            <person name="Ottonello S."/>
            <person name="Baldrian P."/>
            <person name="Spatafora J.W."/>
            <person name="Henrissat B."/>
            <person name="Nagy L.G."/>
            <person name="Aury J.M."/>
            <person name="Wincker P."/>
            <person name="Grigoriev I.V."/>
            <person name="Bonfante P."/>
            <person name="Martin F.M."/>
        </authorList>
    </citation>
    <scope>NUCLEOTIDE SEQUENCE [LARGE SCALE GENOMIC DNA]</scope>
    <source>
        <strain evidence="2 3">RN42</strain>
    </source>
</reference>
<feature type="compositionally biased region" description="Basic and acidic residues" evidence="1">
    <location>
        <begin position="88"/>
        <end position="105"/>
    </location>
</feature>
<feature type="compositionally biased region" description="Basic and acidic residues" evidence="1">
    <location>
        <begin position="7"/>
        <end position="21"/>
    </location>
</feature>
<dbReference type="EMBL" id="ML119651">
    <property type="protein sequence ID" value="RPA86047.1"/>
    <property type="molecule type" value="Genomic_DNA"/>
</dbReference>
<feature type="compositionally biased region" description="Basic and acidic residues" evidence="1">
    <location>
        <begin position="242"/>
        <end position="252"/>
    </location>
</feature>
<name>A0A3N4IKV9_ASCIM</name>
<evidence type="ECO:0000313" key="2">
    <source>
        <dbReference type="EMBL" id="RPA86047.1"/>
    </source>
</evidence>
<protein>
    <submittedName>
        <fullName evidence="2">Uncharacterized protein</fullName>
    </submittedName>
</protein>
<sequence>MNPSNRQRNERNDQKRADKPEWTSIFADDLGTAKATRPTLPPTRQRHILQARKPTSVKKEKEERAAVKKETIKQSTEVMGKPPGDFSNQHHYDPHHPHLGPDRKTAIPKSNQQSTPTTNNDTWSSKYRMGSASIVEDLRQQQTPIKLERHPRINMHDTAKLEEPELQKKFLEDCKRRMRENADGAHFLKMFNLVENSNGGRVHLDTSHQSDHVKPDPDAPERDEMEVERARTTKKIRTSTHMKSEPELDMRHGPVGTGKPIASAPQGNHIYKSYFNYDDEDYSATEEQDAALIGKLSRYMQPIAPTPNENKFKPKPKVSNNGTVVDDRCQYFKWSCSSMFRHSGLINATFCDVYTRTADPSLTYSAKRPMIGQKCRLSYELSTNMTKEYFLLADQTSINLETGKKEAFGTIVIGHLQIFGIQKEHIAYLLASGHDIECTIHSHLAHMPLLKHAVYFSVFYSADPCRRQLNTIKNAPAVESRIRRYQTDTQKLNAGHLTVANFNGISTGRVSNSTA</sequence>
<organism evidence="2 3">
    <name type="scientific">Ascobolus immersus RN42</name>
    <dbReference type="NCBI Taxonomy" id="1160509"/>
    <lineage>
        <taxon>Eukaryota</taxon>
        <taxon>Fungi</taxon>
        <taxon>Dikarya</taxon>
        <taxon>Ascomycota</taxon>
        <taxon>Pezizomycotina</taxon>
        <taxon>Pezizomycetes</taxon>
        <taxon>Pezizales</taxon>
        <taxon>Ascobolaceae</taxon>
        <taxon>Ascobolus</taxon>
    </lineage>
</organism>
<feature type="region of interest" description="Disordered" evidence="1">
    <location>
        <begin position="1"/>
        <end position="126"/>
    </location>
</feature>
<accession>A0A3N4IKV9</accession>
<gene>
    <name evidence="2" type="ORF">BJ508DRAFT_302423</name>
</gene>
<evidence type="ECO:0000313" key="3">
    <source>
        <dbReference type="Proteomes" id="UP000275078"/>
    </source>
</evidence>
<proteinExistence type="predicted"/>
<feature type="compositionally biased region" description="Polar residues" evidence="1">
    <location>
        <begin position="108"/>
        <end position="125"/>
    </location>
</feature>
<evidence type="ECO:0000256" key="1">
    <source>
        <dbReference type="SAM" id="MobiDB-lite"/>
    </source>
</evidence>
<feature type="compositionally biased region" description="Basic and acidic residues" evidence="1">
    <location>
        <begin position="57"/>
        <end position="72"/>
    </location>
</feature>
<dbReference type="Proteomes" id="UP000275078">
    <property type="component" value="Unassembled WGS sequence"/>
</dbReference>
<dbReference type="AlphaFoldDB" id="A0A3N4IKV9"/>
<keyword evidence="3" id="KW-1185">Reference proteome</keyword>
<feature type="compositionally biased region" description="Basic and acidic residues" evidence="1">
    <location>
        <begin position="205"/>
        <end position="231"/>
    </location>
</feature>